<dbReference type="InterPro" id="IPR024160">
    <property type="entry name" value="BIN3_SAM-bd_dom"/>
</dbReference>
<proteinExistence type="inferred from homology"/>
<accession>A0A3R6VSC4</accession>
<comment type="caution">
    <text evidence="10">The sequence shown here is derived from an EMBL/GenBank/DDBJ whole genome shotgun (WGS) entry which is preliminary data.</text>
</comment>
<sequence>MRYPYMIQLKRIGCGVMTSPALADALAVEHVFGNFHDYYDFNPESERLRFLTADLRRALRRHFQTQPHGYGTLLDVGCNEGEFSAVDPRMFSISVLGKLTMGLYDALMSNTVTSSSTHAAAVFSTDCLAQLNDFLQPHRLRPEYITVADTGTAHRPQFVLHVYIYGAFFGEGRGVSKKVARARAATAALRHWCHIHQLPEATSHADFARPDTAAVSEDNTPDGFDLRVVGIDIDGTLIDRAATRWTNHPHVSFQTGDIMNPNEAADLCASILCPLPPPELPPRRFDVVTCFSITMWIHLNHGDVGLSSFLDTVSSLASHLIVEPQPWKCYRTAMSRLKRKCIKNPFAFQALEYTHNNVAMFIDAKLTESFGYKKMLGKTNWSRPVWLYSRDPLPGIVYDTTLNVATPKS</sequence>
<dbReference type="InterPro" id="IPR039772">
    <property type="entry name" value="Bin3-like"/>
</dbReference>
<dbReference type="InterPro" id="IPR029063">
    <property type="entry name" value="SAM-dependent_MTases_sf"/>
</dbReference>
<dbReference type="PANTHER" id="PTHR12315">
    <property type="entry name" value="BICOID-INTERACTING PROTEIN RELATED"/>
    <property type="match status" value="1"/>
</dbReference>
<comment type="similarity">
    <text evidence="1 7">Belongs to the methyltransferase superfamily.</text>
</comment>
<dbReference type="Gene3D" id="3.40.50.150">
    <property type="entry name" value="Vaccinia Virus protein VP39"/>
    <property type="match status" value="2"/>
</dbReference>
<evidence type="ECO:0000256" key="1">
    <source>
        <dbReference type="ARBA" id="ARBA00008361"/>
    </source>
</evidence>
<dbReference type="EC" id="2.1.1.-" evidence="7"/>
<keyword evidence="2 7" id="KW-0489">Methyltransferase</keyword>
<evidence type="ECO:0000313" key="10">
    <source>
        <dbReference type="EMBL" id="RHY25544.1"/>
    </source>
</evidence>
<organism evidence="10 11">
    <name type="scientific">Aphanomyces invadans</name>
    <dbReference type="NCBI Taxonomy" id="157072"/>
    <lineage>
        <taxon>Eukaryota</taxon>
        <taxon>Sar</taxon>
        <taxon>Stramenopiles</taxon>
        <taxon>Oomycota</taxon>
        <taxon>Saprolegniomycetes</taxon>
        <taxon>Saprolegniales</taxon>
        <taxon>Verrucalvaceae</taxon>
        <taxon>Aphanomyces</taxon>
    </lineage>
</organism>
<name>A0A3R6VSC4_9STRA</name>
<dbReference type="InterPro" id="IPR014720">
    <property type="entry name" value="dsRBD_dom"/>
</dbReference>
<dbReference type="InterPro" id="IPR010675">
    <property type="entry name" value="Bin3_C"/>
</dbReference>
<protein>
    <recommendedName>
        <fullName evidence="7">RNA methyltransferase</fullName>
        <ecNumber evidence="7">2.1.1.-</ecNumber>
    </recommendedName>
</protein>
<dbReference type="Proteomes" id="UP000285060">
    <property type="component" value="Unassembled WGS sequence"/>
</dbReference>
<keyword evidence="3 7" id="KW-0808">Transferase</keyword>
<dbReference type="GO" id="GO:0008173">
    <property type="term" value="F:RNA methyltransferase activity"/>
    <property type="evidence" value="ECO:0007669"/>
    <property type="project" value="UniProtKB-UniRule"/>
</dbReference>
<dbReference type="Gene3D" id="3.30.160.20">
    <property type="match status" value="1"/>
</dbReference>
<feature type="domain" description="DRBM" evidence="8">
    <location>
        <begin position="126"/>
        <end position="194"/>
    </location>
</feature>
<reference evidence="10 11" key="1">
    <citation type="submission" date="2018-08" db="EMBL/GenBank/DDBJ databases">
        <title>Aphanomyces genome sequencing and annotation.</title>
        <authorList>
            <person name="Minardi D."/>
            <person name="Oidtmann B."/>
            <person name="Van Der Giezen M."/>
            <person name="Studholme D.J."/>
        </authorList>
    </citation>
    <scope>NUCLEOTIDE SEQUENCE [LARGE SCALE GENOMIC DNA]</scope>
    <source>
        <strain evidence="10 11">NJM0002</strain>
    </source>
</reference>
<dbReference type="GO" id="GO:0008171">
    <property type="term" value="F:O-methyltransferase activity"/>
    <property type="evidence" value="ECO:0007669"/>
    <property type="project" value="UniProtKB-UniRule"/>
</dbReference>
<evidence type="ECO:0000256" key="4">
    <source>
        <dbReference type="ARBA" id="ARBA00022691"/>
    </source>
</evidence>
<evidence type="ECO:0000256" key="2">
    <source>
        <dbReference type="ARBA" id="ARBA00022603"/>
    </source>
</evidence>
<dbReference type="SUPFAM" id="SSF53335">
    <property type="entry name" value="S-adenosyl-L-methionine-dependent methyltransferases"/>
    <property type="match status" value="1"/>
</dbReference>
<dbReference type="EMBL" id="QUSY01001261">
    <property type="protein sequence ID" value="RHY25544.1"/>
    <property type="molecule type" value="Genomic_DNA"/>
</dbReference>
<gene>
    <name evidence="10" type="ORF">DYB32_008245</name>
</gene>
<dbReference type="GO" id="GO:0032259">
    <property type="term" value="P:methylation"/>
    <property type="evidence" value="ECO:0007669"/>
    <property type="project" value="UniProtKB-KW"/>
</dbReference>
<dbReference type="SUPFAM" id="SSF54768">
    <property type="entry name" value="dsRNA-binding domain-like"/>
    <property type="match status" value="1"/>
</dbReference>
<dbReference type="GO" id="GO:2000632">
    <property type="term" value="P:negative regulation of pre-miRNA processing"/>
    <property type="evidence" value="ECO:0007669"/>
    <property type="project" value="TreeGrafter"/>
</dbReference>
<keyword evidence="11" id="KW-1185">Reference proteome</keyword>
<evidence type="ECO:0000256" key="3">
    <source>
        <dbReference type="ARBA" id="ARBA00022679"/>
    </source>
</evidence>
<evidence type="ECO:0000259" key="8">
    <source>
        <dbReference type="PROSITE" id="PS50137"/>
    </source>
</evidence>
<dbReference type="PROSITE" id="PS51515">
    <property type="entry name" value="BIN3_SAM"/>
    <property type="match status" value="1"/>
</dbReference>
<keyword evidence="4 6" id="KW-0949">S-adenosyl-L-methionine</keyword>
<dbReference type="Pfam" id="PF06859">
    <property type="entry name" value="Bin3"/>
    <property type="match status" value="1"/>
</dbReference>
<evidence type="ECO:0000256" key="6">
    <source>
        <dbReference type="PROSITE-ProRule" id="PRU00848"/>
    </source>
</evidence>
<dbReference type="AlphaFoldDB" id="A0A3R6VSC4"/>
<dbReference type="SMART" id="SM00358">
    <property type="entry name" value="DSRM"/>
    <property type="match status" value="1"/>
</dbReference>
<evidence type="ECO:0000256" key="5">
    <source>
        <dbReference type="PROSITE-ProRule" id="PRU00266"/>
    </source>
</evidence>
<dbReference type="PROSITE" id="PS50137">
    <property type="entry name" value="DS_RBD"/>
    <property type="match status" value="1"/>
</dbReference>
<dbReference type="GO" id="GO:0003723">
    <property type="term" value="F:RNA binding"/>
    <property type="evidence" value="ECO:0007669"/>
    <property type="project" value="UniProtKB-UniRule"/>
</dbReference>
<evidence type="ECO:0000256" key="7">
    <source>
        <dbReference type="RuleBase" id="RU367087"/>
    </source>
</evidence>
<dbReference type="PANTHER" id="PTHR12315:SF1">
    <property type="entry name" value="RNA 5'-MONOPHOSPHATE METHYLTRANSFERASE"/>
    <property type="match status" value="1"/>
</dbReference>
<evidence type="ECO:0000313" key="11">
    <source>
        <dbReference type="Proteomes" id="UP000285060"/>
    </source>
</evidence>
<dbReference type="Pfam" id="PF00035">
    <property type="entry name" value="dsrm"/>
    <property type="match status" value="1"/>
</dbReference>
<keyword evidence="5" id="KW-0694">RNA-binding</keyword>
<dbReference type="VEuPathDB" id="FungiDB:H310_09497"/>
<dbReference type="GO" id="GO:0005737">
    <property type="term" value="C:cytoplasm"/>
    <property type="evidence" value="ECO:0007669"/>
    <property type="project" value="TreeGrafter"/>
</dbReference>
<feature type="domain" description="Bin3-type SAM" evidence="9">
    <location>
        <begin position="53"/>
        <end position="393"/>
    </location>
</feature>
<evidence type="ECO:0000259" key="9">
    <source>
        <dbReference type="PROSITE" id="PS51515"/>
    </source>
</evidence>